<dbReference type="NCBIfam" id="TIGR01730">
    <property type="entry name" value="RND_mfp"/>
    <property type="match status" value="1"/>
</dbReference>
<dbReference type="Gene3D" id="1.10.287.470">
    <property type="entry name" value="Helix hairpin bin"/>
    <property type="match status" value="1"/>
</dbReference>
<evidence type="ECO:0000256" key="2">
    <source>
        <dbReference type="SAM" id="Phobius"/>
    </source>
</evidence>
<feature type="transmembrane region" description="Helical" evidence="2">
    <location>
        <begin position="21"/>
        <end position="44"/>
    </location>
</feature>
<evidence type="ECO:0000256" key="1">
    <source>
        <dbReference type="ARBA" id="ARBA00009477"/>
    </source>
</evidence>
<keyword evidence="2" id="KW-0812">Transmembrane</keyword>
<protein>
    <submittedName>
        <fullName evidence="4">Efflux RND transporter periplasmic adaptor subunit</fullName>
    </submittedName>
</protein>
<dbReference type="Gene3D" id="2.40.30.170">
    <property type="match status" value="1"/>
</dbReference>
<reference evidence="4 5" key="1">
    <citation type="submission" date="2019-02" db="EMBL/GenBank/DDBJ databases">
        <title>Halieaceae_genomes.</title>
        <authorList>
            <person name="Li S.-H."/>
        </authorList>
    </citation>
    <scope>NUCLEOTIDE SEQUENCE [LARGE SCALE GENOMIC DNA]</scope>
    <source>
        <strain evidence="4 5">JH123</strain>
    </source>
</reference>
<evidence type="ECO:0000259" key="3">
    <source>
        <dbReference type="Pfam" id="PF25876"/>
    </source>
</evidence>
<dbReference type="InterPro" id="IPR058624">
    <property type="entry name" value="MdtA-like_HH"/>
</dbReference>
<evidence type="ECO:0000313" key="4">
    <source>
        <dbReference type="EMBL" id="UZP74773.1"/>
    </source>
</evidence>
<organism evidence="4 5">
    <name type="scientific">Candidatus Paraluminiphilus aquimaris</name>
    <dbReference type="NCBI Taxonomy" id="2518994"/>
    <lineage>
        <taxon>Bacteria</taxon>
        <taxon>Pseudomonadati</taxon>
        <taxon>Pseudomonadota</taxon>
        <taxon>Gammaproteobacteria</taxon>
        <taxon>Cellvibrionales</taxon>
        <taxon>Halieaceae</taxon>
        <taxon>Candidatus Paraluminiphilus</taxon>
    </lineage>
</organism>
<sequence>MLILITYKLMLLTWDLTMTPRFFFTTLFSALGAAGIVIFGSNAIEANVKPTISSEAQPLPVKVTPYNLEESYSVTTRFLGVVEAATDSNVGFEVAGVLASLTAKEGDFVTTGQVLGELDTRQQRAALSLARAQEKEVAAQLRLAELNYERVDALLDQSLVSQRDADDARLTLQATSARLETTQASVRNAEIVIEKSRLVAPFDAVVSQKISEPGSIIGPNVPVLRLVSVGEREAHVGISPKSADIALVGQEYTLLVEGKAITAKLRSIGADVDPQTLTVLAVLTIPEEHALRVGQTLALAFVERVQSKGGWLPITALLEGDKGLWTVLVTKENAEGETVTARESVEVVHSEGDRVFVRGTVANKTNVIASGMQRLSPGSPVEIVPDIRTVN</sequence>
<comment type="similarity">
    <text evidence="1">Belongs to the membrane fusion protein (MFP) (TC 8.A.1) family.</text>
</comment>
<keyword evidence="5" id="KW-1185">Reference proteome</keyword>
<keyword evidence="2" id="KW-1133">Transmembrane helix</keyword>
<keyword evidence="2" id="KW-0472">Membrane</keyword>
<dbReference type="Pfam" id="PF25876">
    <property type="entry name" value="HH_MFP_RND"/>
    <property type="match status" value="1"/>
</dbReference>
<proteinExistence type="inferred from homology"/>
<dbReference type="PANTHER" id="PTHR30469:SF11">
    <property type="entry name" value="BLL4320 PROTEIN"/>
    <property type="match status" value="1"/>
</dbReference>
<gene>
    <name evidence="4" type="ORF">E0F26_08500</name>
</gene>
<dbReference type="InterPro" id="IPR006143">
    <property type="entry name" value="RND_pump_MFP"/>
</dbReference>
<feature type="domain" description="Multidrug resistance protein MdtA-like alpha-helical hairpin" evidence="3">
    <location>
        <begin position="129"/>
        <end position="191"/>
    </location>
</feature>
<dbReference type="Proteomes" id="UP001317963">
    <property type="component" value="Chromosome"/>
</dbReference>
<dbReference type="PANTHER" id="PTHR30469">
    <property type="entry name" value="MULTIDRUG RESISTANCE PROTEIN MDTA"/>
    <property type="match status" value="1"/>
</dbReference>
<dbReference type="Gene3D" id="2.40.50.100">
    <property type="match status" value="1"/>
</dbReference>
<dbReference type="EMBL" id="CP036501">
    <property type="protein sequence ID" value="UZP74773.1"/>
    <property type="molecule type" value="Genomic_DNA"/>
</dbReference>
<name>A0ABY6Q8P2_9GAMM</name>
<accession>A0ABY6Q8P2</accession>
<dbReference type="SUPFAM" id="SSF111369">
    <property type="entry name" value="HlyD-like secretion proteins"/>
    <property type="match status" value="1"/>
</dbReference>
<dbReference type="Gene3D" id="2.40.420.20">
    <property type="match status" value="1"/>
</dbReference>
<evidence type="ECO:0000313" key="5">
    <source>
        <dbReference type="Proteomes" id="UP001317963"/>
    </source>
</evidence>